<evidence type="ECO:0000256" key="3">
    <source>
        <dbReference type="ARBA" id="ARBA00023295"/>
    </source>
</evidence>
<dbReference type="InterPro" id="IPR017853">
    <property type="entry name" value="GH"/>
</dbReference>
<name>A0ABP8CA39_9FLAO</name>
<dbReference type="SUPFAM" id="SSF51445">
    <property type="entry name" value="(Trans)glycosidases"/>
    <property type="match status" value="1"/>
</dbReference>
<dbReference type="Gene3D" id="2.60.120.260">
    <property type="entry name" value="Galactose-binding domain-like"/>
    <property type="match status" value="1"/>
</dbReference>
<evidence type="ECO:0000259" key="4">
    <source>
        <dbReference type="PROSITE" id="PS50853"/>
    </source>
</evidence>
<dbReference type="InterPro" id="IPR003961">
    <property type="entry name" value="FN3_dom"/>
</dbReference>
<evidence type="ECO:0000313" key="6">
    <source>
        <dbReference type="Proteomes" id="UP001501496"/>
    </source>
</evidence>
<comment type="caution">
    <text evidence="5">The sequence shown here is derived from an EMBL/GenBank/DDBJ whole genome shotgun (WGS) entry which is preliminary data.</text>
</comment>
<dbReference type="PRINTS" id="PR00132">
    <property type="entry name" value="GLHYDRLASE2"/>
</dbReference>
<dbReference type="Pfam" id="PF02837">
    <property type="entry name" value="Glyco_hydro_2_N"/>
    <property type="match status" value="1"/>
</dbReference>
<keyword evidence="3" id="KW-0326">Glycosidase</keyword>
<dbReference type="InterPro" id="IPR033803">
    <property type="entry name" value="CBD-like_Golvesin-Xly"/>
</dbReference>
<dbReference type="InterPro" id="IPR006104">
    <property type="entry name" value="Glyco_hydro_2_N"/>
</dbReference>
<dbReference type="InterPro" id="IPR006103">
    <property type="entry name" value="Glyco_hydro_2_cat"/>
</dbReference>
<proteinExistence type="inferred from homology"/>
<dbReference type="SUPFAM" id="SSF49785">
    <property type="entry name" value="Galactose-binding domain-like"/>
    <property type="match status" value="1"/>
</dbReference>
<dbReference type="PROSITE" id="PS51257">
    <property type="entry name" value="PROKAR_LIPOPROTEIN"/>
    <property type="match status" value="1"/>
</dbReference>
<evidence type="ECO:0000256" key="2">
    <source>
        <dbReference type="ARBA" id="ARBA00022801"/>
    </source>
</evidence>
<dbReference type="InterPro" id="IPR006102">
    <property type="entry name" value="Ig-like_GH2"/>
</dbReference>
<dbReference type="Proteomes" id="UP001501496">
    <property type="component" value="Unassembled WGS sequence"/>
</dbReference>
<dbReference type="Gene3D" id="3.20.20.80">
    <property type="entry name" value="Glycosidases"/>
    <property type="match status" value="1"/>
</dbReference>
<dbReference type="EMBL" id="BAABCA010000004">
    <property type="protein sequence ID" value="GAA4236414.1"/>
    <property type="molecule type" value="Genomic_DNA"/>
</dbReference>
<dbReference type="InterPro" id="IPR006101">
    <property type="entry name" value="Glyco_hydro_2"/>
</dbReference>
<gene>
    <name evidence="5" type="ORF">GCM10022291_20690</name>
</gene>
<dbReference type="Pfam" id="PF00703">
    <property type="entry name" value="Glyco_hydro_2"/>
    <property type="match status" value="1"/>
</dbReference>
<dbReference type="PANTHER" id="PTHR42732">
    <property type="entry name" value="BETA-GALACTOSIDASE"/>
    <property type="match status" value="1"/>
</dbReference>
<dbReference type="InterPro" id="IPR036156">
    <property type="entry name" value="Beta-gal/glucu_dom_sf"/>
</dbReference>
<dbReference type="Gene3D" id="2.60.40.10">
    <property type="entry name" value="Immunoglobulins"/>
    <property type="match status" value="2"/>
</dbReference>
<dbReference type="InterPro" id="IPR008979">
    <property type="entry name" value="Galactose-bd-like_sf"/>
</dbReference>
<dbReference type="Pfam" id="PF25275">
    <property type="entry name" value="Golvesin_C"/>
    <property type="match status" value="1"/>
</dbReference>
<keyword evidence="2" id="KW-0378">Hydrolase</keyword>
<dbReference type="SUPFAM" id="SSF49303">
    <property type="entry name" value="beta-Galactosidase/glucuronidase domain"/>
    <property type="match status" value="1"/>
</dbReference>
<dbReference type="PANTHER" id="PTHR42732:SF1">
    <property type="entry name" value="BETA-MANNOSIDASE"/>
    <property type="match status" value="1"/>
</dbReference>
<comment type="similarity">
    <text evidence="1">Belongs to the glycosyl hydrolase 2 family.</text>
</comment>
<dbReference type="InterPro" id="IPR051913">
    <property type="entry name" value="GH2_Domain-Containing"/>
</dbReference>
<dbReference type="RefSeq" id="WP_344788146.1">
    <property type="nucleotide sequence ID" value="NZ_BAABCA010000004.1"/>
</dbReference>
<reference evidence="6" key="1">
    <citation type="journal article" date="2019" name="Int. J. Syst. Evol. Microbiol.">
        <title>The Global Catalogue of Microorganisms (GCM) 10K type strain sequencing project: providing services to taxonomists for standard genome sequencing and annotation.</title>
        <authorList>
            <consortium name="The Broad Institute Genomics Platform"/>
            <consortium name="The Broad Institute Genome Sequencing Center for Infectious Disease"/>
            <person name="Wu L."/>
            <person name="Ma J."/>
        </authorList>
    </citation>
    <scope>NUCLEOTIDE SEQUENCE [LARGE SCALE GENOMIC DNA]</scope>
    <source>
        <strain evidence="6">JCM 17630</strain>
    </source>
</reference>
<dbReference type="Pfam" id="PF02836">
    <property type="entry name" value="Glyco_hydro_2_C"/>
    <property type="match status" value="1"/>
</dbReference>
<dbReference type="PROSITE" id="PS50853">
    <property type="entry name" value="FN3"/>
    <property type="match status" value="1"/>
</dbReference>
<organism evidence="5 6">
    <name type="scientific">Postechiella marina</name>
    <dbReference type="NCBI Taxonomy" id="943941"/>
    <lineage>
        <taxon>Bacteria</taxon>
        <taxon>Pseudomonadati</taxon>
        <taxon>Bacteroidota</taxon>
        <taxon>Flavobacteriia</taxon>
        <taxon>Flavobacteriales</taxon>
        <taxon>Flavobacteriaceae</taxon>
        <taxon>Postechiella</taxon>
    </lineage>
</organism>
<dbReference type="InterPro" id="IPR013783">
    <property type="entry name" value="Ig-like_fold"/>
</dbReference>
<sequence>MKYLYSIILVLLIVGCNSHSNRSLKEEDYTLSLNGNWEFNTFLGDGSNYLNIQPTKDDIIIDNSQTELLKIKGAWETKTYQGTDKETKPWSKDYLSYNFKKNNDPASVEINTKVPKSGYYEHFIYYPVGSQMSALVEVNHADGSYTKDFILKTRPSVWVSLGIFRIDTKKKHSIRFHSKHQGLYNVDAIMLRPIDEADYKNSLEEKQQLVNVAYDDSNWDELKVPGHFGMINKYSNYTGKAWYRTEVKLPKTWKKTTDERIRIQFEGVYHVARVFFNGEYVGRHQGGFTPFEFDITDKINFSNKNILVVEADNNYLVGATWNWGGIIRDVQLVKSKDVRVKYQYIHAEPDLVKGSASYQVIVRVENNSEKKRELNVNALIEKGKVLNNTSAKITVAPNSVKELKLEGELNAEDVKLWHFDTPELYHIKTSISEKSKVLDTKVNRFGIRKFEATATQMLLNGEPVRLVGFNRVSDHRYWGSSEPQELINLDVDLMKTAGANFTRIMHGTQNKKLLDRCDEKGILIFEEVNVRSLKMPEVYEDHFAKPKQWVKEMIERDVNHPSVVGWSVGNELSDHFEYVKMMYEYTKKLDPNRMALHVSNRGYRKGESAENNPLEYGDMIFQNIYQKNPGAVMDTLHKRWPNKAMFFSEFGVERFTTANLDNDVSKLGTWYNNMRNQRPYTTGASIWTFNDYKSGYSNTLADENRAWGMVNAWRTKRRAFYTHQKENSPITNLNIENLDFEKGNANVSFNIRDTNDFPSFTMKNYTLHYVFKNRKGEIVLNKTLNLPLLKPGMEKWNGSITWNKLTKKPYELLVSLVTPNGYSRGEKKIYFEVPSQPIINEVKISKSKVRVHFTKNRDAFEYYAKYNINGEEKESYKTIVNYIDLDSLPANKEIQIQLIASNSKGDSKASEVSTIKTDGKILAPIIWDSFITDNKLVIGYSGSFDDVNYTIRYGVTKDHLNKDITSNSRGIMTIDIENEKTVYFQIQRAIKGEKSNWSNILKVEK</sequence>
<protein>
    <recommendedName>
        <fullName evidence="4">Fibronectin type-III domain-containing protein</fullName>
    </recommendedName>
</protein>
<evidence type="ECO:0000256" key="1">
    <source>
        <dbReference type="ARBA" id="ARBA00007401"/>
    </source>
</evidence>
<accession>A0ABP8CA39</accession>
<feature type="domain" description="Fibronectin type-III" evidence="4">
    <location>
        <begin position="833"/>
        <end position="920"/>
    </location>
</feature>
<evidence type="ECO:0000313" key="5">
    <source>
        <dbReference type="EMBL" id="GAA4236414.1"/>
    </source>
</evidence>
<keyword evidence="6" id="KW-1185">Reference proteome</keyword>